<keyword evidence="3" id="KW-0963">Cytoplasm</keyword>
<feature type="compositionally biased region" description="Basic and acidic residues" evidence="6">
    <location>
        <begin position="870"/>
        <end position="888"/>
    </location>
</feature>
<dbReference type="InterPro" id="IPR014767">
    <property type="entry name" value="DAD_dom"/>
</dbReference>
<feature type="region of interest" description="Disordered" evidence="6">
    <location>
        <begin position="909"/>
        <end position="930"/>
    </location>
</feature>
<dbReference type="InterPro" id="IPR015425">
    <property type="entry name" value="FH2_Formin"/>
</dbReference>
<protein>
    <submittedName>
        <fullName evidence="10">(California timema) hypothetical protein</fullName>
    </submittedName>
</protein>
<dbReference type="InterPro" id="IPR010472">
    <property type="entry name" value="FH3_dom"/>
</dbReference>
<dbReference type="Pfam" id="PF06371">
    <property type="entry name" value="Drf_GBD"/>
    <property type="match status" value="1"/>
</dbReference>
<feature type="coiled-coil region" evidence="5">
    <location>
        <begin position="389"/>
        <end position="451"/>
    </location>
</feature>
<dbReference type="PROSITE" id="PS51232">
    <property type="entry name" value="GBD_FH3"/>
    <property type="match status" value="1"/>
</dbReference>
<dbReference type="GO" id="GO:0003779">
    <property type="term" value="F:actin binding"/>
    <property type="evidence" value="ECO:0007669"/>
    <property type="project" value="InterPro"/>
</dbReference>
<name>A0A7R9J1R0_TIMCA</name>
<feature type="region of interest" description="Disordered" evidence="6">
    <location>
        <begin position="470"/>
        <end position="502"/>
    </location>
</feature>
<evidence type="ECO:0000259" key="8">
    <source>
        <dbReference type="PROSITE" id="PS51232"/>
    </source>
</evidence>
<dbReference type="Pfam" id="PF06345">
    <property type="entry name" value="Drf_DAD"/>
    <property type="match status" value="1"/>
</dbReference>
<dbReference type="InterPro" id="IPR051412">
    <property type="entry name" value="Formin_Homology_Diaphanous_sf"/>
</dbReference>
<dbReference type="Gene3D" id="1.20.58.630">
    <property type="match status" value="1"/>
</dbReference>
<dbReference type="Gene3D" id="1.25.10.10">
    <property type="entry name" value="Leucine-rich Repeat Variant"/>
    <property type="match status" value="1"/>
</dbReference>
<feature type="domain" description="DAD" evidence="7">
    <location>
        <begin position="894"/>
        <end position="926"/>
    </location>
</feature>
<evidence type="ECO:0000256" key="3">
    <source>
        <dbReference type="ARBA" id="ARBA00022490"/>
    </source>
</evidence>
<dbReference type="InterPro" id="IPR010465">
    <property type="entry name" value="Drf_DAD"/>
</dbReference>
<dbReference type="InterPro" id="IPR042201">
    <property type="entry name" value="FH2_Formin_sf"/>
</dbReference>
<feature type="domain" description="FH2" evidence="9">
    <location>
        <begin position="547"/>
        <end position="930"/>
    </location>
</feature>
<feature type="domain" description="GBD/FH3" evidence="8">
    <location>
        <begin position="5"/>
        <end position="372"/>
    </location>
</feature>
<dbReference type="AlphaFoldDB" id="A0A7R9J1R0"/>
<dbReference type="InterPro" id="IPR014768">
    <property type="entry name" value="GBD/FH3_dom"/>
</dbReference>
<dbReference type="Gene3D" id="1.20.58.2220">
    <property type="entry name" value="Formin, FH2 domain"/>
    <property type="match status" value="2"/>
</dbReference>
<gene>
    <name evidence="10" type="ORF">TCMB3V08_LOCUS3443</name>
</gene>
<dbReference type="GO" id="GO:0005884">
    <property type="term" value="C:actin filament"/>
    <property type="evidence" value="ECO:0007669"/>
    <property type="project" value="TreeGrafter"/>
</dbReference>
<dbReference type="Pfam" id="PF02181">
    <property type="entry name" value="FH2"/>
    <property type="match status" value="1"/>
</dbReference>
<comment type="similarity">
    <text evidence="2">Belongs to the formin homology family. Diaphanous subfamily.</text>
</comment>
<dbReference type="Gene3D" id="1.10.20.40">
    <property type="entry name" value="Formin, diaphanous GTPase-binding domain"/>
    <property type="match status" value="1"/>
</dbReference>
<dbReference type="SMART" id="SM00498">
    <property type="entry name" value="FH2"/>
    <property type="match status" value="1"/>
</dbReference>
<dbReference type="GO" id="GO:0031267">
    <property type="term" value="F:small GTPase binding"/>
    <property type="evidence" value="ECO:0007669"/>
    <property type="project" value="InterPro"/>
</dbReference>
<dbReference type="PROSITE" id="PS51444">
    <property type="entry name" value="FH2"/>
    <property type="match status" value="1"/>
</dbReference>
<dbReference type="InterPro" id="IPR011989">
    <property type="entry name" value="ARM-like"/>
</dbReference>
<dbReference type="GO" id="GO:0005737">
    <property type="term" value="C:cytoplasm"/>
    <property type="evidence" value="ECO:0007669"/>
    <property type="project" value="UniProtKB-SubCell"/>
</dbReference>
<dbReference type="PANTHER" id="PTHR45691:SF6">
    <property type="entry name" value="PROTEIN DIAPHANOUS"/>
    <property type="match status" value="1"/>
</dbReference>
<evidence type="ECO:0000256" key="1">
    <source>
        <dbReference type="ARBA" id="ARBA00004496"/>
    </source>
</evidence>
<keyword evidence="4 5" id="KW-0175">Coiled coil</keyword>
<feature type="compositionally biased region" description="Pro residues" evidence="6">
    <location>
        <begin position="470"/>
        <end position="498"/>
    </location>
</feature>
<evidence type="ECO:0000256" key="2">
    <source>
        <dbReference type="ARBA" id="ARBA00008214"/>
    </source>
</evidence>
<sequence length="930" mass="105272">MAQSMEGIPEHEKEAMFEKMLDEMNLSEEKKAPLRRRSKEYKEKMLLGFTTAITMPPIGLKKLKDHKMEQPEDYIFDLSAPNPSLDRLTQIIRSLRVALTSNPLTWVHAFGPTGLERILSILDSYNKNDSEHNRIQKECLRCLQKFMNNTVGFKQVLNQDRALSIIAECLNPAKKGVMLEAVKILAPLCLVPEGHSKVLEAITITAEKSQRQRFLLIVEGISKGYEGSGYGSLTLGCLQLINAIISKAHDLEYRMHLRNEFLRTGLDKMLQRLENDSTQDLMIQLEYFKSDKDEDYYELVHKFDNVFIDIQELDDCYDVIKNLVKNTPSENHFLSIMQHLMFIRDDMDIRPAYFKLIDGCVSQIVLHKDGVDPDFRQFLVDTDLLLETITEKEDSLLELEIKINGLRKKVEDSETKRHEISARLEESMETNLNLQKLLKEAEDSIENILLQNQVSLLHKPIPPPMSGIGPAPPPMPEMGPPPPPPMSGIGPPSPPMSASPPMSGMVPPPPPMSGMGSPLPLMPGMVPPPIVYTAVPKSVELPYGLKPKRKWDVEAPTKRANWKTITPEKMTDKSFWIQVKEEELASPEILKGLSDKFTTKSVIKKTTSIEGPSTISTKKIKELKILDGKSAQNISILLGGLLKQYTYEDIKRSILRCDESVLTSSILQLLLSYLPSDDQLKKFQEIKPQYNELTGAEQFSVTISDIKRLQPRLKSLSFKMQFNETINEVKPAVVAAIAACEEIKESKKFAKILELVLLVGNYMNTGSRNAQAFGFEISFLPKLANTKDSENKMTLLNYLASTIESKFPDLISFDEELGHVDSACKISVENIQKTLMQIAFVESYIQCVLKQQQAHKDNLQIREAEDRARKAKELKEKAEKEREAKKMLVDMNSTKTQEGVMDSLLEALQTGSAFTREQRPKRTRAKPKGR</sequence>
<accession>A0A7R9J1R0</accession>
<dbReference type="SUPFAM" id="SSF101447">
    <property type="entry name" value="Formin homology 2 domain (FH2 domain)"/>
    <property type="match status" value="1"/>
</dbReference>
<dbReference type="EMBL" id="OE180191">
    <property type="protein sequence ID" value="CAD7570752.1"/>
    <property type="molecule type" value="Genomic_DNA"/>
</dbReference>
<dbReference type="SUPFAM" id="SSF48371">
    <property type="entry name" value="ARM repeat"/>
    <property type="match status" value="1"/>
</dbReference>
<evidence type="ECO:0000259" key="9">
    <source>
        <dbReference type="PROSITE" id="PS51444"/>
    </source>
</evidence>
<proteinExistence type="inferred from homology"/>
<dbReference type="Gene3D" id="1.10.238.150">
    <property type="entry name" value="Formin, FH3 diaphanous domain"/>
    <property type="match status" value="1"/>
</dbReference>
<evidence type="ECO:0000313" key="10">
    <source>
        <dbReference type="EMBL" id="CAD7570752.1"/>
    </source>
</evidence>
<dbReference type="Pfam" id="PF06367">
    <property type="entry name" value="Drf_FH3"/>
    <property type="match status" value="1"/>
</dbReference>
<evidence type="ECO:0000259" key="7">
    <source>
        <dbReference type="PROSITE" id="PS51231"/>
    </source>
</evidence>
<dbReference type="SMART" id="SM01140">
    <property type="entry name" value="Drf_GBD"/>
    <property type="match status" value="1"/>
</dbReference>
<reference evidence="10" key="1">
    <citation type="submission" date="2020-11" db="EMBL/GenBank/DDBJ databases">
        <authorList>
            <person name="Tran Van P."/>
        </authorList>
    </citation>
    <scope>NUCLEOTIDE SEQUENCE</scope>
</reference>
<evidence type="ECO:0000256" key="6">
    <source>
        <dbReference type="SAM" id="MobiDB-lite"/>
    </source>
</evidence>
<feature type="region of interest" description="Disordered" evidence="6">
    <location>
        <begin position="870"/>
        <end position="893"/>
    </location>
</feature>
<dbReference type="GO" id="GO:0030041">
    <property type="term" value="P:actin filament polymerization"/>
    <property type="evidence" value="ECO:0007669"/>
    <property type="project" value="TreeGrafter"/>
</dbReference>
<dbReference type="PROSITE" id="PS51231">
    <property type="entry name" value="DAD"/>
    <property type="match status" value="1"/>
</dbReference>
<organism evidence="10">
    <name type="scientific">Timema californicum</name>
    <name type="common">California timema</name>
    <name type="synonym">Walking stick</name>
    <dbReference type="NCBI Taxonomy" id="61474"/>
    <lineage>
        <taxon>Eukaryota</taxon>
        <taxon>Metazoa</taxon>
        <taxon>Ecdysozoa</taxon>
        <taxon>Arthropoda</taxon>
        <taxon>Hexapoda</taxon>
        <taxon>Insecta</taxon>
        <taxon>Pterygota</taxon>
        <taxon>Neoptera</taxon>
        <taxon>Polyneoptera</taxon>
        <taxon>Phasmatodea</taxon>
        <taxon>Timematodea</taxon>
        <taxon>Timematoidea</taxon>
        <taxon>Timematidae</taxon>
        <taxon>Timema</taxon>
    </lineage>
</organism>
<dbReference type="SMART" id="SM01139">
    <property type="entry name" value="Drf_FH3"/>
    <property type="match status" value="1"/>
</dbReference>
<comment type="subcellular location">
    <subcellularLocation>
        <location evidence="1">Cytoplasm</location>
    </subcellularLocation>
</comment>
<dbReference type="InterPro" id="IPR016024">
    <property type="entry name" value="ARM-type_fold"/>
</dbReference>
<dbReference type="PANTHER" id="PTHR45691">
    <property type="entry name" value="PROTEIN DIAPHANOUS"/>
    <property type="match status" value="1"/>
</dbReference>
<dbReference type="InterPro" id="IPR044933">
    <property type="entry name" value="DIA_GBD_sf"/>
</dbReference>
<dbReference type="InterPro" id="IPR010473">
    <property type="entry name" value="GTPase-bd"/>
</dbReference>
<dbReference type="Gene3D" id="6.10.30.30">
    <property type="match status" value="1"/>
</dbReference>
<evidence type="ECO:0000256" key="5">
    <source>
        <dbReference type="SAM" id="Coils"/>
    </source>
</evidence>
<evidence type="ECO:0000256" key="4">
    <source>
        <dbReference type="ARBA" id="ARBA00023054"/>
    </source>
</evidence>
<feature type="compositionally biased region" description="Basic residues" evidence="6">
    <location>
        <begin position="919"/>
        <end position="930"/>
    </location>
</feature>